<dbReference type="InterPro" id="IPR057444">
    <property type="entry name" value="Znf-CCCH_AtC3H23-like"/>
</dbReference>
<keyword evidence="4" id="KW-0238">DNA-binding</keyword>
<sequence>MTRFTMMSGGRVPTAAKLQQLDYDYPMNEHARAILPDSDVKENSDDDDSNDDSNEGGLNSRLYHFQDGEDDISQITYGSLDGIRMMLEMAYRNDRHFSYINSSPSPFRQQSEEQETIHDDFHELIDQALYESDEFRMYAYKIKRCQNPLSHDWPSCPFTHRGEKARRRDPRKYNYLPIPCPSYKFASCIKGDNCELSHGVFEYWLHPAKYKTHLCYAGTACDRQVCFFAHTLKELRLETKYNWYYMYQYPLHIQPYPDILIENEPNGIWMVISCNHQLLPPSPPRHDQYYGTVISEHENLWTSQQIPQDYIPPPPLYSSQSQPRIDQTVQSESSFSLFSTNHAKLIEELKNLEIGSTSHAKVNKTNDEKGTSSVEIESPDQEFRNINWISDLLVDEFDGLLSASMDAQREIERITAQVHQQNIDNPGRATNPDDEDLGNEELLNPRHTAEMAAPMQRRDHQARLRPDRRAMQIPFDDDKDDLDGPGATGAIILPPLAPGEKFNITSTMIQLFQLKGLFGGLVGDDTNMHLINFISTCKSFDNPGVGQNAIRLRLFSLSLSGEATL</sequence>
<evidence type="ECO:0000256" key="6">
    <source>
        <dbReference type="SAM" id="MobiDB-lite"/>
    </source>
</evidence>
<dbReference type="Gene3D" id="3.30.1370.210">
    <property type="match status" value="1"/>
</dbReference>
<reference evidence="8 9" key="1">
    <citation type="journal article" date="2017" name="Genome Biol.">
        <title>New reference genome sequences of hot pepper reveal the massive evolution of plant disease-resistance genes by retroduplication.</title>
        <authorList>
            <person name="Kim S."/>
            <person name="Park J."/>
            <person name="Yeom S.I."/>
            <person name="Kim Y.M."/>
            <person name="Seo E."/>
            <person name="Kim K.T."/>
            <person name="Kim M.S."/>
            <person name="Lee J.M."/>
            <person name="Cheong K."/>
            <person name="Shin H.S."/>
            <person name="Kim S.B."/>
            <person name="Han K."/>
            <person name="Lee J."/>
            <person name="Park M."/>
            <person name="Lee H.A."/>
            <person name="Lee H.Y."/>
            <person name="Lee Y."/>
            <person name="Oh S."/>
            <person name="Lee J.H."/>
            <person name="Choi E."/>
            <person name="Choi E."/>
            <person name="Lee S.E."/>
            <person name="Jeon J."/>
            <person name="Kim H."/>
            <person name="Choi G."/>
            <person name="Song H."/>
            <person name="Lee J."/>
            <person name="Lee S.C."/>
            <person name="Kwon J.K."/>
            <person name="Lee H.Y."/>
            <person name="Koo N."/>
            <person name="Hong Y."/>
            <person name="Kim R.W."/>
            <person name="Kang W.H."/>
            <person name="Huh J.H."/>
            <person name="Kang B.C."/>
            <person name="Yang T.J."/>
            <person name="Lee Y.H."/>
            <person name="Bennetzen J.L."/>
            <person name="Choi D."/>
        </authorList>
    </citation>
    <scope>NUCLEOTIDE SEQUENCE [LARGE SCALE GENOMIC DNA]</scope>
    <source>
        <strain evidence="9">cv. PBC81</strain>
    </source>
</reference>
<dbReference type="PANTHER" id="PTHR14493:SF109">
    <property type="entry name" value="ZINC FINGER CCCH DOMAIN-CONTAINING PROTEIN 54"/>
    <property type="match status" value="1"/>
</dbReference>
<evidence type="ECO:0000256" key="5">
    <source>
        <dbReference type="PROSITE-ProRule" id="PRU00723"/>
    </source>
</evidence>
<comment type="caution">
    <text evidence="8">The sequence shown here is derived from an EMBL/GenBank/DDBJ whole genome shotgun (WGS) entry which is preliminary data.</text>
</comment>
<dbReference type="GO" id="GO:0008270">
    <property type="term" value="F:zinc ion binding"/>
    <property type="evidence" value="ECO:0007669"/>
    <property type="project" value="UniProtKB-KW"/>
</dbReference>
<proteinExistence type="predicted"/>
<evidence type="ECO:0000313" key="8">
    <source>
        <dbReference type="EMBL" id="PHT27222.1"/>
    </source>
</evidence>
<evidence type="ECO:0000256" key="1">
    <source>
        <dbReference type="ARBA" id="ARBA00022723"/>
    </source>
</evidence>
<dbReference type="AlphaFoldDB" id="A0A2G2V2K3"/>
<dbReference type="Proteomes" id="UP000224567">
    <property type="component" value="Unassembled WGS sequence"/>
</dbReference>
<accession>A0A2G2V2K3</accession>
<dbReference type="InterPro" id="IPR045234">
    <property type="entry name" value="Unkempt-like"/>
</dbReference>
<evidence type="ECO:0000256" key="3">
    <source>
        <dbReference type="ARBA" id="ARBA00022833"/>
    </source>
</evidence>
<organism evidence="8 9">
    <name type="scientific">Capsicum baccatum</name>
    <name type="common">Peruvian pepper</name>
    <dbReference type="NCBI Taxonomy" id="33114"/>
    <lineage>
        <taxon>Eukaryota</taxon>
        <taxon>Viridiplantae</taxon>
        <taxon>Streptophyta</taxon>
        <taxon>Embryophyta</taxon>
        <taxon>Tracheophyta</taxon>
        <taxon>Spermatophyta</taxon>
        <taxon>Magnoliopsida</taxon>
        <taxon>eudicotyledons</taxon>
        <taxon>Gunneridae</taxon>
        <taxon>Pentapetalae</taxon>
        <taxon>asterids</taxon>
        <taxon>lamiids</taxon>
        <taxon>Solanales</taxon>
        <taxon>Solanaceae</taxon>
        <taxon>Solanoideae</taxon>
        <taxon>Capsiceae</taxon>
        <taxon>Capsicum</taxon>
    </lineage>
</organism>
<dbReference type="EMBL" id="MLFT02000496">
    <property type="protein sequence ID" value="PHT27222.1"/>
    <property type="molecule type" value="Genomic_DNA"/>
</dbReference>
<keyword evidence="9" id="KW-1185">Reference proteome</keyword>
<feature type="domain" description="C3H1-type" evidence="7">
    <location>
        <begin position="174"/>
        <end position="201"/>
    </location>
</feature>
<evidence type="ECO:0000313" key="9">
    <source>
        <dbReference type="Proteomes" id="UP000224567"/>
    </source>
</evidence>
<dbReference type="PROSITE" id="PS50103">
    <property type="entry name" value="ZF_C3H1"/>
    <property type="match status" value="1"/>
</dbReference>
<feature type="zinc finger region" description="C3H1-type" evidence="5">
    <location>
        <begin position="174"/>
        <end position="201"/>
    </location>
</feature>
<feature type="compositionally biased region" description="Basic and acidic residues" evidence="6">
    <location>
        <begin position="34"/>
        <end position="43"/>
    </location>
</feature>
<dbReference type="Pfam" id="PF25512">
    <property type="entry name" value="zf-CCCH_AtC3H23"/>
    <property type="match status" value="1"/>
</dbReference>
<evidence type="ECO:0000256" key="4">
    <source>
        <dbReference type="ARBA" id="ARBA00023125"/>
    </source>
</evidence>
<dbReference type="InterPro" id="IPR000571">
    <property type="entry name" value="Znf_CCCH"/>
</dbReference>
<feature type="compositionally biased region" description="Acidic residues" evidence="6">
    <location>
        <begin position="44"/>
        <end position="54"/>
    </location>
</feature>
<evidence type="ECO:0000256" key="2">
    <source>
        <dbReference type="ARBA" id="ARBA00022771"/>
    </source>
</evidence>
<name>A0A2G2V2K3_CAPBA</name>
<reference evidence="9" key="2">
    <citation type="journal article" date="2017" name="J. Anim. Genet.">
        <title>Multiple reference genome sequences of hot pepper reveal the massive evolution of plant disease resistance genes by retroduplication.</title>
        <authorList>
            <person name="Kim S."/>
            <person name="Park J."/>
            <person name="Yeom S.-I."/>
            <person name="Kim Y.-M."/>
            <person name="Seo E."/>
            <person name="Kim K.-T."/>
            <person name="Kim M.-S."/>
            <person name="Lee J.M."/>
            <person name="Cheong K."/>
            <person name="Shin H.-S."/>
            <person name="Kim S.-B."/>
            <person name="Han K."/>
            <person name="Lee J."/>
            <person name="Park M."/>
            <person name="Lee H.-A."/>
            <person name="Lee H.-Y."/>
            <person name="Lee Y."/>
            <person name="Oh S."/>
            <person name="Lee J.H."/>
            <person name="Choi E."/>
            <person name="Choi E."/>
            <person name="Lee S.E."/>
            <person name="Jeon J."/>
            <person name="Kim H."/>
            <person name="Choi G."/>
            <person name="Song H."/>
            <person name="Lee J."/>
            <person name="Lee S.-C."/>
            <person name="Kwon J.-K."/>
            <person name="Lee H.-Y."/>
            <person name="Koo N."/>
            <person name="Hong Y."/>
            <person name="Kim R.W."/>
            <person name="Kang W.-H."/>
            <person name="Huh J.H."/>
            <person name="Kang B.-C."/>
            <person name="Yang T.-J."/>
            <person name="Lee Y.-H."/>
            <person name="Bennetzen J.L."/>
            <person name="Choi D."/>
        </authorList>
    </citation>
    <scope>NUCLEOTIDE SEQUENCE [LARGE SCALE GENOMIC DNA]</scope>
    <source>
        <strain evidence="9">cv. PBC81</strain>
    </source>
</reference>
<gene>
    <name evidence="8" type="ORF">CQW23_33176</name>
</gene>
<evidence type="ECO:0000259" key="7">
    <source>
        <dbReference type="PROSITE" id="PS50103"/>
    </source>
</evidence>
<feature type="region of interest" description="Disordered" evidence="6">
    <location>
        <begin position="34"/>
        <end position="60"/>
    </location>
</feature>
<dbReference type="OrthoDB" id="1278824at2759"/>
<dbReference type="GO" id="GO:0003677">
    <property type="term" value="F:DNA binding"/>
    <property type="evidence" value="ECO:0007669"/>
    <property type="project" value="UniProtKB-KW"/>
</dbReference>
<dbReference type="STRING" id="33114.A0A2G2V2K3"/>
<keyword evidence="3 5" id="KW-0862">Zinc</keyword>
<dbReference type="PANTHER" id="PTHR14493">
    <property type="entry name" value="UNKEMPT FAMILY MEMBER"/>
    <property type="match status" value="1"/>
</dbReference>
<protein>
    <submittedName>
        <fullName evidence="8">Zinc finger CCCH domain-containing protein 54</fullName>
    </submittedName>
</protein>
<keyword evidence="1 5" id="KW-0479">Metal-binding</keyword>
<keyword evidence="2 5" id="KW-0863">Zinc-finger</keyword>